<organism evidence="3">
    <name type="scientific">marine sediment metagenome</name>
    <dbReference type="NCBI Taxonomy" id="412755"/>
    <lineage>
        <taxon>unclassified sequences</taxon>
        <taxon>metagenomes</taxon>
        <taxon>ecological metagenomes</taxon>
    </lineage>
</organism>
<sequence>MASRIVAVIPCRFGASRFPGKPIADINGKPMLWHVYQRTIEAEGIDAATIATDDDRIRKVCEVLDLPVMMTRGDHASGTDRVAECAARLDADIIVNVQGDEPMIDPQAIARVARSIAACDDPNVQASNGYNEIASPSDAIDTNVVKVVTTTAGLAMAYSRLPIPYPKGGAVRHLRQLGLYAFRREGLERFASLRPGPLEQAEGVEMLRFVEHGYGVMMVQVPNDEGIPVDTPADLDRVRAMMAGGH</sequence>
<reference evidence="3" key="1">
    <citation type="journal article" date="2015" name="Nature">
        <title>Complex archaea that bridge the gap between prokaryotes and eukaryotes.</title>
        <authorList>
            <person name="Spang A."/>
            <person name="Saw J.H."/>
            <person name="Jorgensen S.L."/>
            <person name="Zaremba-Niedzwiedzka K."/>
            <person name="Martijn J."/>
            <person name="Lind A.E."/>
            <person name="van Eijk R."/>
            <person name="Schleper C."/>
            <person name="Guy L."/>
            <person name="Ettema T.J."/>
        </authorList>
    </citation>
    <scope>NUCLEOTIDE SEQUENCE</scope>
</reference>
<dbReference type="HAMAP" id="MF_00057">
    <property type="entry name" value="KdsB"/>
    <property type="match status" value="1"/>
</dbReference>
<dbReference type="SUPFAM" id="SSF53448">
    <property type="entry name" value="Nucleotide-diphospho-sugar transferases"/>
    <property type="match status" value="1"/>
</dbReference>
<dbReference type="InterPro" id="IPR003329">
    <property type="entry name" value="Cytidylyl_trans"/>
</dbReference>
<dbReference type="InterPro" id="IPR029044">
    <property type="entry name" value="Nucleotide-diphossugar_trans"/>
</dbReference>
<evidence type="ECO:0008006" key="4">
    <source>
        <dbReference type="Google" id="ProtNLM"/>
    </source>
</evidence>
<dbReference type="InterPro" id="IPR004528">
    <property type="entry name" value="KdsB"/>
</dbReference>
<keyword evidence="1" id="KW-0808">Transferase</keyword>
<dbReference type="CDD" id="cd02517">
    <property type="entry name" value="CMP-KDO-Synthetase"/>
    <property type="match status" value="1"/>
</dbReference>
<dbReference type="PANTHER" id="PTHR42866:SF2">
    <property type="entry name" value="3-DEOXY-MANNO-OCTULOSONATE CYTIDYLYLTRANSFERASE, MITOCHONDRIAL"/>
    <property type="match status" value="1"/>
</dbReference>
<dbReference type="PANTHER" id="PTHR42866">
    <property type="entry name" value="3-DEOXY-MANNO-OCTULOSONATE CYTIDYLYLTRANSFERASE"/>
    <property type="match status" value="1"/>
</dbReference>
<dbReference type="AlphaFoldDB" id="A0A0F9Q3K3"/>
<dbReference type="NCBIfam" id="NF009905">
    <property type="entry name" value="PRK13368.1"/>
    <property type="match status" value="1"/>
</dbReference>
<keyword evidence="2" id="KW-0548">Nucleotidyltransferase</keyword>
<protein>
    <recommendedName>
        <fullName evidence="4">3-deoxy-manno-octulosonate cytidylyltransferase</fullName>
    </recommendedName>
</protein>
<gene>
    <name evidence="3" type="ORF">LCGC14_0752150</name>
</gene>
<dbReference type="GO" id="GO:0008690">
    <property type="term" value="F:3-deoxy-manno-octulosonate cytidylyltransferase activity"/>
    <property type="evidence" value="ECO:0007669"/>
    <property type="project" value="InterPro"/>
</dbReference>
<dbReference type="NCBIfam" id="TIGR00466">
    <property type="entry name" value="kdsB"/>
    <property type="match status" value="1"/>
</dbReference>
<dbReference type="Gene3D" id="3.90.550.10">
    <property type="entry name" value="Spore Coat Polysaccharide Biosynthesis Protein SpsA, Chain A"/>
    <property type="match status" value="1"/>
</dbReference>
<dbReference type="Pfam" id="PF02348">
    <property type="entry name" value="CTP_transf_3"/>
    <property type="match status" value="1"/>
</dbReference>
<accession>A0A0F9Q3K3</accession>
<evidence type="ECO:0000256" key="2">
    <source>
        <dbReference type="ARBA" id="ARBA00022695"/>
    </source>
</evidence>
<evidence type="ECO:0000313" key="3">
    <source>
        <dbReference type="EMBL" id="KKN38565.1"/>
    </source>
</evidence>
<dbReference type="NCBIfam" id="NF003952">
    <property type="entry name" value="PRK05450.1-5"/>
    <property type="match status" value="1"/>
</dbReference>
<dbReference type="EMBL" id="LAZR01001820">
    <property type="protein sequence ID" value="KKN38565.1"/>
    <property type="molecule type" value="Genomic_DNA"/>
</dbReference>
<comment type="caution">
    <text evidence="3">The sequence shown here is derived from an EMBL/GenBank/DDBJ whole genome shotgun (WGS) entry which is preliminary data.</text>
</comment>
<name>A0A0F9Q3K3_9ZZZZ</name>
<evidence type="ECO:0000256" key="1">
    <source>
        <dbReference type="ARBA" id="ARBA00022679"/>
    </source>
</evidence>
<proteinExistence type="inferred from homology"/>
<dbReference type="GO" id="GO:0005829">
    <property type="term" value="C:cytosol"/>
    <property type="evidence" value="ECO:0007669"/>
    <property type="project" value="TreeGrafter"/>
</dbReference>